<dbReference type="PATRIC" id="fig|1423715.3.peg.2496"/>
<evidence type="ECO:0000313" key="3">
    <source>
        <dbReference type="Proteomes" id="UP000051955"/>
    </source>
</evidence>
<keyword evidence="3" id="KW-1185">Reference proteome</keyword>
<name>A0A0R1LJ81_9LACO</name>
<feature type="signal peptide" evidence="1">
    <location>
        <begin position="1"/>
        <end position="27"/>
    </location>
</feature>
<keyword evidence="1" id="KW-0732">Signal</keyword>
<comment type="caution">
    <text evidence="2">The sequence shown here is derived from an EMBL/GenBank/DDBJ whole genome shotgun (WGS) entry which is preliminary data.</text>
</comment>
<dbReference type="AlphaFoldDB" id="A0A0R1LJ81"/>
<evidence type="ECO:0000313" key="2">
    <source>
        <dbReference type="EMBL" id="KRK95958.1"/>
    </source>
</evidence>
<dbReference type="EMBL" id="AZDV01000005">
    <property type="protein sequence ID" value="KRK95958.1"/>
    <property type="molecule type" value="Genomic_DNA"/>
</dbReference>
<dbReference type="Proteomes" id="UP000051955">
    <property type="component" value="Unassembled WGS sequence"/>
</dbReference>
<dbReference type="RefSeq" id="WP_057801215.1">
    <property type="nucleotide sequence ID" value="NZ_AZDV01000005.1"/>
</dbReference>
<proteinExistence type="predicted"/>
<feature type="chain" id="PRO_5006407357" evidence="1">
    <location>
        <begin position="28"/>
        <end position="157"/>
    </location>
</feature>
<reference evidence="2 3" key="1">
    <citation type="journal article" date="2015" name="Genome Announc.">
        <title>Expanding the biotechnology potential of lactobacilli through comparative genomics of 213 strains and associated genera.</title>
        <authorList>
            <person name="Sun Z."/>
            <person name="Harris H.M."/>
            <person name="McCann A."/>
            <person name="Guo C."/>
            <person name="Argimon S."/>
            <person name="Zhang W."/>
            <person name="Yang X."/>
            <person name="Jeffery I.B."/>
            <person name="Cooney J.C."/>
            <person name="Kagawa T.F."/>
            <person name="Liu W."/>
            <person name="Song Y."/>
            <person name="Salvetti E."/>
            <person name="Wrobel A."/>
            <person name="Rasinkangas P."/>
            <person name="Parkhill J."/>
            <person name="Rea M.C."/>
            <person name="O'Sullivan O."/>
            <person name="Ritari J."/>
            <person name="Douillard F.P."/>
            <person name="Paul Ross R."/>
            <person name="Yang R."/>
            <person name="Briner A.E."/>
            <person name="Felis G.E."/>
            <person name="de Vos W.M."/>
            <person name="Barrangou R."/>
            <person name="Klaenhammer T.R."/>
            <person name="Caufield P.W."/>
            <person name="Cui Y."/>
            <person name="Zhang H."/>
            <person name="O'Toole P.W."/>
        </authorList>
    </citation>
    <scope>NUCLEOTIDE SEQUENCE [LARGE SCALE GENOMIC DNA]</scope>
    <source>
        <strain evidence="2 3">DSM 19394</strain>
    </source>
</reference>
<accession>A0A0R1LJ81</accession>
<sequence length="157" mass="17830">MKKAIKWGLLVTAAVSLNLAIDTTANAATYHKGTPTAVRGWWRTKMKKVHYGHGKYLWTYTTMHVTKNRISGAFGTQSDHYEIKKLYSYTASKKNNLFIVDGTYTLGNTDYFEAFHPLSKKKLETASINSKGIIDGTIYTWYKFSGKASSKTFYPYN</sequence>
<evidence type="ECO:0000256" key="1">
    <source>
        <dbReference type="SAM" id="SignalP"/>
    </source>
</evidence>
<dbReference type="OrthoDB" id="2330102at2"/>
<organism evidence="2 3">
    <name type="scientific">Levilactobacillus acidifarinae DSM 19394 = JCM 15949</name>
    <dbReference type="NCBI Taxonomy" id="1423715"/>
    <lineage>
        <taxon>Bacteria</taxon>
        <taxon>Bacillati</taxon>
        <taxon>Bacillota</taxon>
        <taxon>Bacilli</taxon>
        <taxon>Lactobacillales</taxon>
        <taxon>Lactobacillaceae</taxon>
        <taxon>Levilactobacillus</taxon>
    </lineage>
</organism>
<gene>
    <name evidence="2" type="ORF">FD25_GL002419</name>
</gene>
<protein>
    <submittedName>
        <fullName evidence="2">Uncharacterized protein</fullName>
    </submittedName>
</protein>